<accession>A0A4Q2RGH6</accession>
<dbReference type="OrthoDB" id="8266096at2"/>
<evidence type="ECO:0000313" key="2">
    <source>
        <dbReference type="EMBL" id="RYB06601.1"/>
    </source>
</evidence>
<dbReference type="Proteomes" id="UP000289411">
    <property type="component" value="Unassembled WGS sequence"/>
</dbReference>
<reference evidence="2 3" key="1">
    <citation type="submission" date="2018-09" db="EMBL/GenBank/DDBJ databases">
        <authorList>
            <person name="Grouzdev D.S."/>
            <person name="Krutkina M.S."/>
        </authorList>
    </citation>
    <scope>NUCLEOTIDE SEQUENCE [LARGE SCALE GENOMIC DNA]</scope>
    <source>
        <strain evidence="2 3">RmlP001</strain>
    </source>
</reference>
<evidence type="ECO:0000256" key="1">
    <source>
        <dbReference type="SAM" id="MobiDB-lite"/>
    </source>
</evidence>
<keyword evidence="3" id="KW-1185">Reference proteome</keyword>
<dbReference type="RefSeq" id="WP_129217958.1">
    <property type="nucleotide sequence ID" value="NZ_QYBC01000003.1"/>
</dbReference>
<sequence>MPVDVERLRRDAAALGGSRNKDARSSGAMALVRAHLAEIERLRAEGITWTDIAAALAAQGVRRRDGGPISGRRLTALIDSIRRQDAKRQKAMARRISRGDLVPAPSARSSPAPQPLRPSGHPPAEPTTPTPQHRTAEQMRRERLDGFYDMLDGKES</sequence>
<reference evidence="2 3" key="2">
    <citation type="submission" date="2019-02" db="EMBL/GenBank/DDBJ databases">
        <title>'Lichenibacterium ramalinii' gen. nov. sp. nov., 'Lichenibacterium minor' gen. nov. sp. nov.</title>
        <authorList>
            <person name="Pankratov T."/>
        </authorList>
    </citation>
    <scope>NUCLEOTIDE SEQUENCE [LARGE SCALE GENOMIC DNA]</scope>
    <source>
        <strain evidence="2 3">RmlP001</strain>
    </source>
</reference>
<feature type="compositionally biased region" description="Basic and acidic residues" evidence="1">
    <location>
        <begin position="134"/>
        <end position="156"/>
    </location>
</feature>
<dbReference type="AlphaFoldDB" id="A0A4Q2RGH6"/>
<comment type="caution">
    <text evidence="2">The sequence shown here is derived from an EMBL/GenBank/DDBJ whole genome shotgun (WGS) entry which is preliminary data.</text>
</comment>
<feature type="region of interest" description="Disordered" evidence="1">
    <location>
        <begin position="83"/>
        <end position="156"/>
    </location>
</feature>
<name>A0A4Q2RGH6_9HYPH</name>
<organism evidence="2 3">
    <name type="scientific">Lichenibacterium ramalinae</name>
    <dbReference type="NCBI Taxonomy" id="2316527"/>
    <lineage>
        <taxon>Bacteria</taxon>
        <taxon>Pseudomonadati</taxon>
        <taxon>Pseudomonadota</taxon>
        <taxon>Alphaproteobacteria</taxon>
        <taxon>Hyphomicrobiales</taxon>
        <taxon>Lichenihabitantaceae</taxon>
        <taxon>Lichenibacterium</taxon>
    </lineage>
</organism>
<gene>
    <name evidence="2" type="ORF">D3272_04500</name>
</gene>
<protein>
    <submittedName>
        <fullName evidence="2">Uncharacterized protein</fullName>
    </submittedName>
</protein>
<feature type="compositionally biased region" description="Pro residues" evidence="1">
    <location>
        <begin position="112"/>
        <end position="129"/>
    </location>
</feature>
<proteinExistence type="predicted"/>
<dbReference type="EMBL" id="QYBC01000003">
    <property type="protein sequence ID" value="RYB06601.1"/>
    <property type="molecule type" value="Genomic_DNA"/>
</dbReference>
<evidence type="ECO:0000313" key="3">
    <source>
        <dbReference type="Proteomes" id="UP000289411"/>
    </source>
</evidence>